<sequence>MAVTPAPCKHEFELLKSPNTVIVWTCNTCHSGPHLSIYKCKHCKTVRCQPCTSKQ</sequence>
<dbReference type="Proteomes" id="UP000240883">
    <property type="component" value="Unassembled WGS sequence"/>
</dbReference>
<dbReference type="OrthoDB" id="4596934at2759"/>
<evidence type="ECO:0000313" key="2">
    <source>
        <dbReference type="Proteomes" id="UP000240883"/>
    </source>
</evidence>
<accession>A0A2T2P1V5</accession>
<protein>
    <submittedName>
        <fullName evidence="1">Uncharacterized protein</fullName>
    </submittedName>
</protein>
<keyword evidence="2" id="KW-1185">Reference proteome</keyword>
<organism evidence="1 2">
    <name type="scientific">Corynespora cassiicola Philippines</name>
    <dbReference type="NCBI Taxonomy" id="1448308"/>
    <lineage>
        <taxon>Eukaryota</taxon>
        <taxon>Fungi</taxon>
        <taxon>Dikarya</taxon>
        <taxon>Ascomycota</taxon>
        <taxon>Pezizomycotina</taxon>
        <taxon>Dothideomycetes</taxon>
        <taxon>Pleosporomycetidae</taxon>
        <taxon>Pleosporales</taxon>
        <taxon>Corynesporascaceae</taxon>
        <taxon>Corynespora</taxon>
    </lineage>
</organism>
<reference evidence="1 2" key="1">
    <citation type="journal article" date="2018" name="Front. Microbiol.">
        <title>Genome-Wide Analysis of Corynespora cassiicola Leaf Fall Disease Putative Effectors.</title>
        <authorList>
            <person name="Lopez D."/>
            <person name="Ribeiro S."/>
            <person name="Label P."/>
            <person name="Fumanal B."/>
            <person name="Venisse J.S."/>
            <person name="Kohler A."/>
            <person name="de Oliveira R.R."/>
            <person name="Labutti K."/>
            <person name="Lipzen A."/>
            <person name="Lail K."/>
            <person name="Bauer D."/>
            <person name="Ohm R.A."/>
            <person name="Barry K.W."/>
            <person name="Spatafora J."/>
            <person name="Grigoriev I.V."/>
            <person name="Martin F.M."/>
            <person name="Pujade-Renaud V."/>
        </authorList>
    </citation>
    <scope>NUCLEOTIDE SEQUENCE [LARGE SCALE GENOMIC DNA]</scope>
    <source>
        <strain evidence="1 2">Philippines</strain>
    </source>
</reference>
<dbReference type="STRING" id="1448308.A0A2T2P1V5"/>
<dbReference type="EMBL" id="KZ678131">
    <property type="protein sequence ID" value="PSN71338.1"/>
    <property type="molecule type" value="Genomic_DNA"/>
</dbReference>
<gene>
    <name evidence="1" type="ORF">BS50DRAFT_570711</name>
</gene>
<dbReference type="AlphaFoldDB" id="A0A2T2P1V5"/>
<evidence type="ECO:0000313" key="1">
    <source>
        <dbReference type="EMBL" id="PSN71338.1"/>
    </source>
</evidence>
<name>A0A2T2P1V5_CORCC</name>
<proteinExistence type="predicted"/>